<protein>
    <submittedName>
        <fullName evidence="3">TPM domain-containing protein</fullName>
    </submittedName>
</protein>
<feature type="chain" id="PRO_5031523009" evidence="1">
    <location>
        <begin position="21"/>
        <end position="644"/>
    </location>
</feature>
<name>A0A7X1B424_9BACT</name>
<dbReference type="Proteomes" id="UP000525652">
    <property type="component" value="Unassembled WGS sequence"/>
</dbReference>
<organism evidence="3 4">
    <name type="scientific">Puniceicoccus vermicola</name>
    <dbReference type="NCBI Taxonomy" id="388746"/>
    <lineage>
        <taxon>Bacteria</taxon>
        <taxon>Pseudomonadati</taxon>
        <taxon>Verrucomicrobiota</taxon>
        <taxon>Opitutia</taxon>
        <taxon>Puniceicoccales</taxon>
        <taxon>Puniceicoccaceae</taxon>
        <taxon>Puniceicoccus</taxon>
    </lineage>
</organism>
<dbReference type="Pfam" id="PF04536">
    <property type="entry name" value="TPM_phosphatase"/>
    <property type="match status" value="1"/>
</dbReference>
<dbReference type="PANTHER" id="PTHR30373">
    <property type="entry name" value="UPF0603 PROTEIN YGCG"/>
    <property type="match status" value="1"/>
</dbReference>
<proteinExistence type="predicted"/>
<evidence type="ECO:0000256" key="1">
    <source>
        <dbReference type="SAM" id="SignalP"/>
    </source>
</evidence>
<reference evidence="3 4" key="1">
    <citation type="submission" date="2020-07" db="EMBL/GenBank/DDBJ databases">
        <authorList>
            <person name="Feng X."/>
        </authorList>
    </citation>
    <scope>NUCLEOTIDE SEQUENCE [LARGE SCALE GENOMIC DNA]</scope>
    <source>
        <strain evidence="3 4">JCM14086</strain>
    </source>
</reference>
<keyword evidence="1" id="KW-0732">Signal</keyword>
<keyword evidence="4" id="KW-1185">Reference proteome</keyword>
<dbReference type="RefSeq" id="WP_185694740.1">
    <property type="nucleotide sequence ID" value="NZ_JACHVA010000138.1"/>
</dbReference>
<feature type="domain" description="TPM" evidence="2">
    <location>
        <begin position="60"/>
        <end position="151"/>
    </location>
</feature>
<gene>
    <name evidence="3" type="ORF">H5P30_20255</name>
</gene>
<dbReference type="PROSITE" id="PS51257">
    <property type="entry name" value="PROKAR_LIPOPROTEIN"/>
    <property type="match status" value="1"/>
</dbReference>
<comment type="caution">
    <text evidence="3">The sequence shown here is derived from an EMBL/GenBank/DDBJ whole genome shotgun (WGS) entry which is preliminary data.</text>
</comment>
<dbReference type="EMBL" id="JACHVA010000138">
    <property type="protein sequence ID" value="MBC2604123.1"/>
    <property type="molecule type" value="Genomic_DNA"/>
</dbReference>
<dbReference type="PANTHER" id="PTHR30373:SF2">
    <property type="entry name" value="UPF0603 PROTEIN YGCG"/>
    <property type="match status" value="1"/>
</dbReference>
<evidence type="ECO:0000313" key="3">
    <source>
        <dbReference type="EMBL" id="MBC2604123.1"/>
    </source>
</evidence>
<dbReference type="AlphaFoldDB" id="A0A7X1B424"/>
<dbReference type="Gene3D" id="3.10.310.50">
    <property type="match status" value="1"/>
</dbReference>
<evidence type="ECO:0000259" key="2">
    <source>
        <dbReference type="Pfam" id="PF04536"/>
    </source>
</evidence>
<dbReference type="InterPro" id="IPR007621">
    <property type="entry name" value="TPM_dom"/>
</dbReference>
<accession>A0A7X1B424</accession>
<sequence length="644" mass="74700">MNKYLRILFFSLVFLGFVGCSENPTNEKEDLSNFPDRPKNHPFFHNSSTLQSINEVAIGDLERAQRYTGIEYAMVLMEKLPSGYTAETAAVEIFDQWGIGREHDGRGVLYLFVEEDGVLKIEVGYALEEVFPDAFVGSFQETLKDYYRGEYFGDVVSSMIINMMRRAQGADVQAMIADFRGGLPVTEEASQMARDDYLSGGAGVTESEFIRNRTERLRNVVFLGEDERRLYDKDPDVETVVKRYLESLKQGINDPYLPLLTEGSQFMRMEYPKNSGFQKNAYRRFSGPYKIDQSGDYAAVRFERPDVMPILLRKDNDGDWQADITKSWAYSQATNNLKTMNPAYGDHAWIFAWQPEFLEPEVPATPLPLAKEKSLVAEIERLETAIEKNPEDADNYFELADLFYFECYWIRDAMQLIEQGLEYDPRNNLYRKRYIDFAYRYPDLSHIARHREAIFTYDPGDFLNINSYRRLLKRNRPAGYEMKIDLLDNVEDRKLLPRFPFALSADSARYKRQTFYVSNPRGTNRIRVNYRFFAAQWHDRFTPQTRIYLYDSEQESEFGLTLTQTVPNGPIIVAPMTGDESLGFDPREFPSDQPINFEFDWTAGKEIALLIDNEKVLEMPSTLTPWQVITYQRSGSSIIDFQSD</sequence>
<evidence type="ECO:0000313" key="4">
    <source>
        <dbReference type="Proteomes" id="UP000525652"/>
    </source>
</evidence>
<feature type="signal peptide" evidence="1">
    <location>
        <begin position="1"/>
        <end position="20"/>
    </location>
</feature>